<dbReference type="EMBL" id="BSXS01001286">
    <property type="protein sequence ID" value="GME75708.1"/>
    <property type="molecule type" value="Genomic_DNA"/>
</dbReference>
<proteinExistence type="predicted"/>
<keyword evidence="2" id="KW-1185">Reference proteome</keyword>
<name>A0ACB5SX05_AMBMO</name>
<accession>A0ACB5SX05</accession>
<sequence>MKKCNFRKFEKFCYIDIFHFDSTVVDKTDFLYDEESSIFTQLSQCCMQTFQFGKPDNRPFWRVAGKNPVFVEDASESYEDKLCKTFERNKLPFITKVNVIESKYLPPKIIA</sequence>
<comment type="caution">
    <text evidence="1">The sequence shown here is derived from an EMBL/GenBank/DDBJ whole genome shotgun (WGS) entry which is preliminary data.</text>
</comment>
<evidence type="ECO:0000313" key="1">
    <source>
        <dbReference type="EMBL" id="GME75708.1"/>
    </source>
</evidence>
<evidence type="ECO:0000313" key="2">
    <source>
        <dbReference type="Proteomes" id="UP001165064"/>
    </source>
</evidence>
<reference evidence="1" key="1">
    <citation type="submission" date="2023-04" db="EMBL/GenBank/DDBJ databases">
        <title>Ambrosiozyma monospora NBRC 10751.</title>
        <authorList>
            <person name="Ichikawa N."/>
            <person name="Sato H."/>
            <person name="Tonouchi N."/>
        </authorList>
    </citation>
    <scope>NUCLEOTIDE SEQUENCE</scope>
    <source>
        <strain evidence="1">NBRC 10751</strain>
    </source>
</reference>
<gene>
    <name evidence="1" type="ORF">Amon02_000227900</name>
</gene>
<organism evidence="1 2">
    <name type="scientific">Ambrosiozyma monospora</name>
    <name type="common">Yeast</name>
    <name type="synonym">Endomycopsis monosporus</name>
    <dbReference type="NCBI Taxonomy" id="43982"/>
    <lineage>
        <taxon>Eukaryota</taxon>
        <taxon>Fungi</taxon>
        <taxon>Dikarya</taxon>
        <taxon>Ascomycota</taxon>
        <taxon>Saccharomycotina</taxon>
        <taxon>Pichiomycetes</taxon>
        <taxon>Pichiales</taxon>
        <taxon>Pichiaceae</taxon>
        <taxon>Ambrosiozyma</taxon>
    </lineage>
</organism>
<dbReference type="Proteomes" id="UP001165064">
    <property type="component" value="Unassembled WGS sequence"/>
</dbReference>
<protein>
    <submittedName>
        <fullName evidence="1">Unnamed protein product</fullName>
    </submittedName>
</protein>